<comment type="caution">
    <text evidence="23">The sequence shown here is derived from an EMBL/GenBank/DDBJ whole genome shotgun (WGS) entry which is preliminary data.</text>
</comment>
<dbReference type="FunFam" id="3.60.20.10:FF:000001">
    <property type="entry name" value="Glutamate synthase, large subunit"/>
    <property type="match status" value="1"/>
</dbReference>
<dbReference type="InterPro" id="IPR017932">
    <property type="entry name" value="GATase_2_dom"/>
</dbReference>
<name>A0A8J2FSV4_9BACT</name>
<comment type="cofactor">
    <cofactor evidence="2">
        <name>[3Fe-4S] cluster</name>
        <dbReference type="ChEBI" id="CHEBI:21137"/>
    </cofactor>
</comment>
<keyword evidence="15" id="KW-0314">Glutamate biosynthesis</keyword>
<dbReference type="PROSITE" id="PS51278">
    <property type="entry name" value="GATASE_TYPE_2"/>
    <property type="match status" value="1"/>
</dbReference>
<keyword evidence="16" id="KW-0003">3Fe-4S</keyword>
<dbReference type="GO" id="GO:0046872">
    <property type="term" value="F:metal ion binding"/>
    <property type="evidence" value="ECO:0007669"/>
    <property type="project" value="UniProtKB-KW"/>
</dbReference>
<dbReference type="NCBIfam" id="NF008730">
    <property type="entry name" value="PRK11750.1"/>
    <property type="match status" value="1"/>
</dbReference>
<feature type="domain" description="WW" evidence="21">
    <location>
        <begin position="321"/>
        <end position="356"/>
    </location>
</feature>
<evidence type="ECO:0000256" key="7">
    <source>
        <dbReference type="ARBA" id="ARBA00022630"/>
    </source>
</evidence>
<dbReference type="PANTHER" id="PTHR11938:SF133">
    <property type="entry name" value="GLUTAMATE SYNTHASE (NADH)"/>
    <property type="match status" value="1"/>
</dbReference>
<evidence type="ECO:0000256" key="18">
    <source>
        <dbReference type="ARBA" id="ARBA00048151"/>
    </source>
</evidence>
<evidence type="ECO:0000256" key="16">
    <source>
        <dbReference type="ARBA" id="ARBA00023291"/>
    </source>
</evidence>
<keyword evidence="10" id="KW-0274">FAD</keyword>
<dbReference type="InterPro" id="IPR036485">
    <property type="entry name" value="Glu_synth_asu_C_sf"/>
</dbReference>
<feature type="domain" description="Glutamine amidotransferase type-2" evidence="22">
    <location>
        <begin position="23"/>
        <end position="420"/>
    </location>
</feature>
<evidence type="ECO:0000256" key="9">
    <source>
        <dbReference type="ARBA" id="ARBA00022723"/>
    </source>
</evidence>
<keyword evidence="11" id="KW-0315">Glutamine amidotransferase</keyword>
<keyword evidence="7" id="KW-0285">Flavoprotein</keyword>
<dbReference type="Pfam" id="PF01493">
    <property type="entry name" value="GXGXG"/>
    <property type="match status" value="1"/>
</dbReference>
<dbReference type="EC" id="1.4.1.13" evidence="5"/>
<sequence>MPPRWKSSLLVPPDGLPEPKDSCGVGFVANISGEKSSRILQVALSCVCALSHRGAMDADAKTGDGAGVLTQIPHDLFRKEVEALGYRLYQDEDLGVGFCFLPPHDAYVQAHCRKLIAQAIERRGLFLFGWRKVPVRRHVLGDKALATCPEMEQVLIGRPEDGVDTDEYERRLYLCRREIEQRAQEEGLTELYLPSFSSRTLVYKGLMVSPQLDKFYCDLRDPAYKTALAIYHQRYSTNTFPSWALAQPFRMVAHNGEINTILGNRLWTMARESQLEATRWGDESRWLRPILQGGGSDSAHVDNVVELLTLSGRELPHAVLMMVPPAWQAEVDLSGEERGFYEYHEAIMEAWDGPAALVWSDGRFVGACLDRNGLRPARFKITVDGMVLLGSEVGIGGVDPEEVIESGRLGPGEILAIDCHTGRLWRSRELKERYARRRPYASWVQSQQRKLKSQASLGEEGITTGDLVTEQLAFGYNEEELKLILKPMAEKGEEPVGSMGDDAPLAVLSSQPRLLYWYFRQLFAQVTNPPIDPIREKLVMSLSMRCGCRANWLEEGPEHARLLYLAGPLLTNAELAEIKQWDEPGFRSQVLSCLFPVSEGPKGLRHRLEALRKEAEKAVRAGTTFLILSDRGVTADEAPIPMLLAVGAIHHHLIRAGLRMEASLLCETGECWDVHHFACLIGFGASAVNPYLALATLVDLYQKGQLSVSNRESLLRNYRNALEKGLLKILSKMGISTLESYHGAQIFEAVAIHPEVVEECFRGVASQIGGLHYEDIAVETLRRHKNAFGETKKLPDPGVYRYRREGERHAITPPVLQALHTFLGFKGEDKAGRWEDYLRYSQAISESRPLSLRHCLAIRPGKPIPLEEVEPVEEIRKRFTTAGMSLGALSPEAHETLAIAMNRIGAKSNSGEGGEARARFFPLENGDSKNSAIKQVASGRFGVTAEYLASAEEIEIKMAQGSKPGEGGQLPGHKVNALIARLRHSTPGVALISPPPHHDIYSIEDLAQLIYDLKQVNPRARVCVKLVSEAGVGTIAAGVAKAHADVILISGHDGGTGASPLSSIKYAGTPWELGLAETQYVLLANGLRERVTLRVDGGIRTGWDIVLAAILGAEEFNFGTMALIALGCVYVRQCHLNTCPTGIATQDEKLRAKFRGKPEGVIRYVTAVAEEVRQILASMGVRTLNEIIGRTEWLEQQMIPGHPKANTLELKRLLVTAPVDETVPRYHTWERNNRKEDRPLDDVILQDAKTALQTQRPIRLEYRVQNTQRSIGTKLSGEIAFRYGDQGLPEGTIQLYLVGSAGQSLGAFLVQGVEIVLEGEANDYVGKGMSGGRIVLRPWNNSPFVPEENWICGNTVLYGATGGSFFARGRAGERFAVRNSGAIAVIEGIGDHGCEYMTGGTVVVLGRTGKNFAAGMTGGIAYVLDEEETFPARCNRDTVGLERIAGEEEGKRLAGLVYQHLEYTESATARRILKEWDRYLPLFWKVVPHPPAAVGQPQVEVAKARP</sequence>
<dbReference type="FunFam" id="3.20.20.70:FF:000031">
    <property type="entry name" value="Glutamate synthase 1 [NADH]"/>
    <property type="match status" value="1"/>
</dbReference>
<dbReference type="CDD" id="cd00982">
    <property type="entry name" value="gltB_C"/>
    <property type="match status" value="1"/>
</dbReference>
<dbReference type="SUPFAM" id="SSF69336">
    <property type="entry name" value="Alpha subunit of glutamate synthase, C-terminal domain"/>
    <property type="match status" value="1"/>
</dbReference>
<dbReference type="Pfam" id="PF00310">
    <property type="entry name" value="GATase_2"/>
    <property type="match status" value="1"/>
</dbReference>
<proteinExistence type="inferred from homology"/>
<dbReference type="EMBL" id="CAJNOB010000034">
    <property type="protein sequence ID" value="CAF0700930.1"/>
    <property type="molecule type" value="Genomic_DNA"/>
</dbReference>
<evidence type="ECO:0000256" key="11">
    <source>
        <dbReference type="ARBA" id="ARBA00022962"/>
    </source>
</evidence>
<gene>
    <name evidence="23" type="primary">gltB</name>
    <name evidence="23" type="ORF">MPNT_40080</name>
</gene>
<evidence type="ECO:0000259" key="22">
    <source>
        <dbReference type="PROSITE" id="PS51278"/>
    </source>
</evidence>
<dbReference type="CDD" id="cd02808">
    <property type="entry name" value="GltS_FMN"/>
    <property type="match status" value="1"/>
</dbReference>
<evidence type="ECO:0000256" key="2">
    <source>
        <dbReference type="ARBA" id="ARBA00001927"/>
    </source>
</evidence>
<evidence type="ECO:0000256" key="1">
    <source>
        <dbReference type="ARBA" id="ARBA00001917"/>
    </source>
</evidence>
<dbReference type="InterPro" id="IPR002932">
    <property type="entry name" value="Glu_synthdom"/>
</dbReference>
<evidence type="ECO:0000256" key="8">
    <source>
        <dbReference type="ARBA" id="ARBA00022643"/>
    </source>
</evidence>
<dbReference type="InterPro" id="IPR006982">
    <property type="entry name" value="Glu_synth_centr_N"/>
</dbReference>
<reference evidence="23" key="1">
    <citation type="submission" date="2021-02" db="EMBL/GenBank/DDBJ databases">
        <authorList>
            <person name="Cremers G."/>
            <person name="Picone N."/>
        </authorList>
    </citation>
    <scope>NUCLEOTIDE SEQUENCE</scope>
    <source>
        <strain evidence="23">PQ17</strain>
    </source>
</reference>
<dbReference type="InterPro" id="IPR013785">
    <property type="entry name" value="Aldolase_TIM"/>
</dbReference>
<dbReference type="InterPro" id="IPR029055">
    <property type="entry name" value="Ntn_hydrolases_N"/>
</dbReference>
<accession>A0A8J2FSV4</accession>
<comment type="similarity">
    <text evidence="4">Belongs to the glutamate synthase family.</text>
</comment>
<keyword evidence="8" id="KW-0288">FMN</keyword>
<evidence type="ECO:0000259" key="21">
    <source>
        <dbReference type="PROSITE" id="PS50020"/>
    </source>
</evidence>
<comment type="cofactor">
    <cofactor evidence="1">
        <name>FMN</name>
        <dbReference type="ChEBI" id="CHEBI:58210"/>
    </cofactor>
</comment>
<organism evidence="23 24">
    <name type="scientific">Candidatus Methylacidithermus pantelleriae</name>
    <dbReference type="NCBI Taxonomy" id="2744239"/>
    <lineage>
        <taxon>Bacteria</taxon>
        <taxon>Pseudomonadati</taxon>
        <taxon>Verrucomicrobiota</taxon>
        <taxon>Methylacidiphilae</taxon>
        <taxon>Methylacidiphilales</taxon>
        <taxon>Methylacidiphilaceae</taxon>
        <taxon>Candidatus Methylacidithermus</taxon>
    </lineage>
</organism>
<evidence type="ECO:0000313" key="24">
    <source>
        <dbReference type="Proteomes" id="UP000663859"/>
    </source>
</evidence>
<dbReference type="Pfam" id="PF04898">
    <property type="entry name" value="Glu_syn_central"/>
    <property type="match status" value="1"/>
</dbReference>
<comment type="pathway">
    <text evidence="17">Amino-acid biosynthesis; L-glutamate biosynthesis via GLT pathway; L-glutamate from 2-oxoglutarate and L-glutamine (NADP(+) route): step 1/1.</text>
</comment>
<dbReference type="Proteomes" id="UP000663859">
    <property type="component" value="Unassembled WGS sequence"/>
</dbReference>
<keyword evidence="14" id="KW-0411">Iron-sulfur</keyword>
<dbReference type="InterPro" id="IPR002489">
    <property type="entry name" value="Glu_synth_asu_C"/>
</dbReference>
<keyword evidence="13" id="KW-0408">Iron</keyword>
<dbReference type="SUPFAM" id="SSF51395">
    <property type="entry name" value="FMN-linked oxidoreductases"/>
    <property type="match status" value="1"/>
</dbReference>
<dbReference type="PROSITE" id="PS50020">
    <property type="entry name" value="WW_DOMAIN_2"/>
    <property type="match status" value="1"/>
</dbReference>
<keyword evidence="9" id="KW-0479">Metal-binding</keyword>
<dbReference type="GO" id="GO:0019676">
    <property type="term" value="P:ammonia assimilation cycle"/>
    <property type="evidence" value="ECO:0007669"/>
    <property type="project" value="TreeGrafter"/>
</dbReference>
<dbReference type="PANTHER" id="PTHR11938">
    <property type="entry name" value="FAD NADPH DEHYDROGENASE/OXIDOREDUCTASE"/>
    <property type="match status" value="1"/>
</dbReference>
<evidence type="ECO:0000256" key="6">
    <source>
        <dbReference type="ARBA" id="ARBA00022605"/>
    </source>
</evidence>
<evidence type="ECO:0000256" key="17">
    <source>
        <dbReference type="ARBA" id="ARBA00037898"/>
    </source>
</evidence>
<keyword evidence="6" id="KW-0028">Amino-acid biosynthesis</keyword>
<evidence type="ECO:0000256" key="10">
    <source>
        <dbReference type="ARBA" id="ARBA00022827"/>
    </source>
</evidence>
<dbReference type="CDD" id="cd00713">
    <property type="entry name" value="GltS"/>
    <property type="match status" value="1"/>
</dbReference>
<dbReference type="Gene3D" id="3.20.20.70">
    <property type="entry name" value="Aldolase class I"/>
    <property type="match status" value="2"/>
</dbReference>
<evidence type="ECO:0000256" key="20">
    <source>
        <dbReference type="ARBA" id="ARBA00079921"/>
    </source>
</evidence>
<dbReference type="Gene3D" id="2.160.20.60">
    <property type="entry name" value="Glutamate synthase, alpha subunit, C-terminal domain"/>
    <property type="match status" value="1"/>
</dbReference>
<evidence type="ECO:0000256" key="4">
    <source>
        <dbReference type="ARBA" id="ARBA00009716"/>
    </source>
</evidence>
<evidence type="ECO:0000256" key="13">
    <source>
        <dbReference type="ARBA" id="ARBA00023004"/>
    </source>
</evidence>
<protein>
    <recommendedName>
        <fullName evidence="19">Glutamate synthase [NADPH] large chain</fullName>
        <ecNumber evidence="5">1.4.1.13</ecNumber>
    </recommendedName>
    <alternativeName>
        <fullName evidence="20">Glutamate synthase subunit alpha</fullName>
    </alternativeName>
</protein>
<evidence type="ECO:0000256" key="14">
    <source>
        <dbReference type="ARBA" id="ARBA00023014"/>
    </source>
</evidence>
<evidence type="ECO:0000256" key="15">
    <source>
        <dbReference type="ARBA" id="ARBA00023164"/>
    </source>
</evidence>
<comment type="cofactor">
    <cofactor evidence="3">
        <name>FAD</name>
        <dbReference type="ChEBI" id="CHEBI:57692"/>
    </cofactor>
</comment>
<keyword evidence="24" id="KW-1185">Reference proteome</keyword>
<evidence type="ECO:0000313" key="23">
    <source>
        <dbReference type="EMBL" id="CAF0700930.1"/>
    </source>
</evidence>
<evidence type="ECO:0000256" key="12">
    <source>
        <dbReference type="ARBA" id="ARBA00023002"/>
    </source>
</evidence>
<evidence type="ECO:0000256" key="3">
    <source>
        <dbReference type="ARBA" id="ARBA00001974"/>
    </source>
</evidence>
<dbReference type="GO" id="GO:0006537">
    <property type="term" value="P:glutamate biosynthetic process"/>
    <property type="evidence" value="ECO:0007669"/>
    <property type="project" value="UniProtKB-KW"/>
</dbReference>
<dbReference type="GO" id="GO:0004355">
    <property type="term" value="F:glutamate synthase (NADPH) activity"/>
    <property type="evidence" value="ECO:0007669"/>
    <property type="project" value="UniProtKB-EC"/>
</dbReference>
<dbReference type="Pfam" id="PF01645">
    <property type="entry name" value="Glu_synthase"/>
    <property type="match status" value="1"/>
</dbReference>
<dbReference type="SUPFAM" id="SSF56235">
    <property type="entry name" value="N-terminal nucleophile aminohydrolases (Ntn hydrolases)"/>
    <property type="match status" value="1"/>
</dbReference>
<evidence type="ECO:0000256" key="19">
    <source>
        <dbReference type="ARBA" id="ARBA00072108"/>
    </source>
</evidence>
<dbReference type="Gene3D" id="3.60.20.10">
    <property type="entry name" value="Glutamine Phosphoribosylpyrophosphate, subunit 1, domain 1"/>
    <property type="match status" value="1"/>
</dbReference>
<evidence type="ECO:0000256" key="5">
    <source>
        <dbReference type="ARBA" id="ARBA00012079"/>
    </source>
</evidence>
<comment type="catalytic activity">
    <reaction evidence="18">
        <text>2 L-glutamate + NADP(+) = L-glutamine + 2-oxoglutarate + NADPH + H(+)</text>
        <dbReference type="Rhea" id="RHEA:15501"/>
        <dbReference type="ChEBI" id="CHEBI:15378"/>
        <dbReference type="ChEBI" id="CHEBI:16810"/>
        <dbReference type="ChEBI" id="CHEBI:29985"/>
        <dbReference type="ChEBI" id="CHEBI:57783"/>
        <dbReference type="ChEBI" id="CHEBI:58349"/>
        <dbReference type="ChEBI" id="CHEBI:58359"/>
        <dbReference type="EC" id="1.4.1.13"/>
    </reaction>
</comment>
<keyword evidence="12 23" id="KW-0560">Oxidoreductase</keyword>
<dbReference type="InterPro" id="IPR050711">
    <property type="entry name" value="ET-N_metabolism_enzyme"/>
</dbReference>
<dbReference type="GO" id="GO:0051538">
    <property type="term" value="F:3 iron, 4 sulfur cluster binding"/>
    <property type="evidence" value="ECO:0007669"/>
    <property type="project" value="UniProtKB-KW"/>
</dbReference>
<dbReference type="FunFam" id="2.160.20.60:FF:000001">
    <property type="entry name" value="Glutamate synthase, large subunit"/>
    <property type="match status" value="1"/>
</dbReference>
<dbReference type="InterPro" id="IPR001202">
    <property type="entry name" value="WW_dom"/>
</dbReference>